<evidence type="ECO:0000313" key="6">
    <source>
        <dbReference type="EMBL" id="CAL1537806.1"/>
    </source>
</evidence>
<keyword evidence="7" id="KW-1185">Reference proteome</keyword>
<feature type="domain" description="LIM zinc-binding" evidence="5">
    <location>
        <begin position="1"/>
        <end position="38"/>
    </location>
</feature>
<dbReference type="GO" id="GO:0046872">
    <property type="term" value="F:metal ion binding"/>
    <property type="evidence" value="ECO:0007669"/>
    <property type="project" value="UniProtKB-KW"/>
</dbReference>
<keyword evidence="3 4" id="KW-0440">LIM domain</keyword>
<dbReference type="Pfam" id="PF00412">
    <property type="entry name" value="LIM"/>
    <property type="match status" value="1"/>
</dbReference>
<dbReference type="InterPro" id="IPR001781">
    <property type="entry name" value="Znf_LIM"/>
</dbReference>
<accession>A0AAV2HW72</accession>
<dbReference type="EMBL" id="CAXITT010000276">
    <property type="protein sequence ID" value="CAL1537806.1"/>
    <property type="molecule type" value="Genomic_DNA"/>
</dbReference>
<evidence type="ECO:0000256" key="2">
    <source>
        <dbReference type="ARBA" id="ARBA00022833"/>
    </source>
</evidence>
<evidence type="ECO:0000256" key="3">
    <source>
        <dbReference type="ARBA" id="ARBA00023038"/>
    </source>
</evidence>
<name>A0AAV2HW72_LYMST</name>
<dbReference type="PROSITE" id="PS50023">
    <property type="entry name" value="LIM_DOMAIN_2"/>
    <property type="match status" value="1"/>
</dbReference>
<keyword evidence="2 4" id="KW-0862">Zinc</keyword>
<organism evidence="6 7">
    <name type="scientific">Lymnaea stagnalis</name>
    <name type="common">Great pond snail</name>
    <name type="synonym">Helix stagnalis</name>
    <dbReference type="NCBI Taxonomy" id="6523"/>
    <lineage>
        <taxon>Eukaryota</taxon>
        <taxon>Metazoa</taxon>
        <taxon>Spiralia</taxon>
        <taxon>Lophotrochozoa</taxon>
        <taxon>Mollusca</taxon>
        <taxon>Gastropoda</taxon>
        <taxon>Heterobranchia</taxon>
        <taxon>Euthyneura</taxon>
        <taxon>Panpulmonata</taxon>
        <taxon>Hygrophila</taxon>
        <taxon>Lymnaeoidea</taxon>
        <taxon>Lymnaeidae</taxon>
        <taxon>Lymnaea</taxon>
    </lineage>
</organism>
<keyword evidence="1 4" id="KW-0479">Metal-binding</keyword>
<evidence type="ECO:0000256" key="4">
    <source>
        <dbReference type="PROSITE-ProRule" id="PRU00125"/>
    </source>
</evidence>
<evidence type="ECO:0000313" key="7">
    <source>
        <dbReference type="Proteomes" id="UP001497497"/>
    </source>
</evidence>
<dbReference type="Gene3D" id="2.10.110.10">
    <property type="entry name" value="Cysteine Rich Protein"/>
    <property type="match status" value="1"/>
</dbReference>
<comment type="caution">
    <text evidence="6">The sequence shown here is derived from an EMBL/GenBank/DDBJ whole genome shotgun (WGS) entry which is preliminary data.</text>
</comment>
<dbReference type="SUPFAM" id="SSF57716">
    <property type="entry name" value="Glucocorticoid receptor-like (DNA-binding domain)"/>
    <property type="match status" value="1"/>
</dbReference>
<dbReference type="AlphaFoldDB" id="A0AAV2HW72"/>
<evidence type="ECO:0000256" key="1">
    <source>
        <dbReference type="ARBA" id="ARBA00022723"/>
    </source>
</evidence>
<protein>
    <recommendedName>
        <fullName evidence="5">LIM zinc-binding domain-containing protein</fullName>
    </recommendedName>
</protein>
<gene>
    <name evidence="6" type="ORF">GSLYS_00011708001</name>
</gene>
<proteinExistence type="predicted"/>
<evidence type="ECO:0000259" key="5">
    <source>
        <dbReference type="PROSITE" id="PS50023"/>
    </source>
</evidence>
<reference evidence="6 7" key="1">
    <citation type="submission" date="2024-04" db="EMBL/GenBank/DDBJ databases">
        <authorList>
            <consortium name="Genoscope - CEA"/>
            <person name="William W."/>
        </authorList>
    </citation>
    <scope>NUCLEOTIDE SEQUENCE [LARGE SCALE GENOMIC DNA]</scope>
</reference>
<dbReference type="Proteomes" id="UP001497497">
    <property type="component" value="Unassembled WGS sequence"/>
</dbReference>
<sequence>MHCLTCSDCHFRLDSELTCFARDGNIYCKTDYYRGRNGGVRRTGGGGVHLIQQEVVGLEVSYGWRCLMADFLWLEMSYGWRFLMAGDVLWPEMSYGRRCLMAGDDWEAWVGGVGGRRGWEEWVGGVGGRRRFRKAFILQRPH</sequence>